<protein>
    <recommendedName>
        <fullName evidence="3">protein O-GlcNAc transferase</fullName>
        <ecNumber evidence="3">2.4.1.255</ecNumber>
    </recommendedName>
</protein>
<dbReference type="PROSITE" id="PS50005">
    <property type="entry name" value="TPR"/>
    <property type="match status" value="2"/>
</dbReference>
<feature type="compositionally biased region" description="Polar residues" evidence="9">
    <location>
        <begin position="1"/>
        <end position="14"/>
    </location>
</feature>
<feature type="repeat" description="TPR" evidence="8">
    <location>
        <begin position="204"/>
        <end position="237"/>
    </location>
</feature>
<feature type="domain" description="O-GlcNAc transferase C-terminal" evidence="10">
    <location>
        <begin position="634"/>
        <end position="817"/>
    </location>
</feature>
<evidence type="ECO:0000256" key="9">
    <source>
        <dbReference type="SAM" id="MobiDB-lite"/>
    </source>
</evidence>
<dbReference type="SMART" id="SM00028">
    <property type="entry name" value="TPR"/>
    <property type="match status" value="4"/>
</dbReference>
<comment type="pathway">
    <text evidence="1">Protein modification; protein glycosylation.</text>
</comment>
<keyword evidence="5" id="KW-0808">Transferase</keyword>
<evidence type="ECO:0000313" key="12">
    <source>
        <dbReference type="Proteomes" id="UP000426424"/>
    </source>
</evidence>
<dbReference type="EC" id="2.4.1.255" evidence="3"/>
<evidence type="ECO:0000256" key="1">
    <source>
        <dbReference type="ARBA" id="ARBA00004922"/>
    </source>
</evidence>
<evidence type="ECO:0000256" key="4">
    <source>
        <dbReference type="ARBA" id="ARBA00022676"/>
    </source>
</evidence>
<evidence type="ECO:0000256" key="8">
    <source>
        <dbReference type="PROSITE-ProRule" id="PRU00339"/>
    </source>
</evidence>
<dbReference type="EMBL" id="CP039268">
    <property type="protein sequence ID" value="QGU33807.1"/>
    <property type="molecule type" value="Genomic_DNA"/>
</dbReference>
<dbReference type="RefSeq" id="WP_153975991.1">
    <property type="nucleotide sequence ID" value="NZ_CP039268.1"/>
</dbReference>
<evidence type="ECO:0000256" key="3">
    <source>
        <dbReference type="ARBA" id="ARBA00011970"/>
    </source>
</evidence>
<organism evidence="11 12">
    <name type="scientific">Thermochromatium tepidum ATCC 43061</name>
    <dbReference type="NCBI Taxonomy" id="316276"/>
    <lineage>
        <taxon>Bacteria</taxon>
        <taxon>Pseudomonadati</taxon>
        <taxon>Pseudomonadota</taxon>
        <taxon>Gammaproteobacteria</taxon>
        <taxon>Chromatiales</taxon>
        <taxon>Chromatiaceae</taxon>
        <taxon>Thermochromatium</taxon>
    </lineage>
</organism>
<evidence type="ECO:0000256" key="6">
    <source>
        <dbReference type="ARBA" id="ARBA00022737"/>
    </source>
</evidence>
<dbReference type="PANTHER" id="PTHR44998:SF1">
    <property type="entry name" value="UDP-N-ACETYLGLUCOSAMINE--PEPTIDE N-ACETYLGLUCOSAMINYLTRANSFERASE 110 KDA SUBUNIT"/>
    <property type="match status" value="1"/>
</dbReference>
<dbReference type="PANTHER" id="PTHR44998">
    <property type="match status" value="1"/>
</dbReference>
<dbReference type="InterPro" id="IPR029489">
    <property type="entry name" value="OGT/SEC/SPY_C"/>
</dbReference>
<dbReference type="InterPro" id="IPR019734">
    <property type="entry name" value="TPR_rpt"/>
</dbReference>
<proteinExistence type="inferred from homology"/>
<dbReference type="Gene3D" id="1.25.40.10">
    <property type="entry name" value="Tetratricopeptide repeat domain"/>
    <property type="match status" value="3"/>
</dbReference>
<keyword evidence="12" id="KW-1185">Reference proteome</keyword>
<dbReference type="Proteomes" id="UP000426424">
    <property type="component" value="Chromosome"/>
</dbReference>
<gene>
    <name evidence="11" type="ORF">E6P07_12975</name>
</gene>
<accession>A0A6I6EL67</accession>
<dbReference type="Pfam" id="PF13181">
    <property type="entry name" value="TPR_8"/>
    <property type="match status" value="1"/>
</dbReference>
<dbReference type="Pfam" id="PF13432">
    <property type="entry name" value="TPR_16"/>
    <property type="match status" value="2"/>
</dbReference>
<keyword evidence="6" id="KW-0677">Repeat</keyword>
<reference evidence="11 12" key="1">
    <citation type="submission" date="2019-12" db="EMBL/GenBank/DDBJ databases">
        <title>The complete genome of the thermophilic, anoxygenic phototrophic gammaproteobacterium Thermochromatium tepidum.</title>
        <authorList>
            <person name="Sattley W.M."/>
            <person name="Swingley W.D."/>
            <person name="Burchell B.M."/>
            <person name="Gurbani S.A."/>
            <person name="Kujawa C.M."/>
            <person name="Nuccio D.A."/>
            <person name="Schladweiler J."/>
            <person name="Shaffer K.N."/>
            <person name="Stokes L.M."/>
            <person name="Touchman J.W."/>
            <person name="Blankenship R.E."/>
            <person name="Madigan M.T."/>
        </authorList>
    </citation>
    <scope>NUCLEOTIDE SEQUENCE [LARGE SCALE GENOMIC DNA]</scope>
    <source>
        <strain evidence="11 12">ATCC 43061</strain>
    </source>
</reference>
<feature type="repeat" description="TPR" evidence="8">
    <location>
        <begin position="238"/>
        <end position="271"/>
    </location>
</feature>
<evidence type="ECO:0000313" key="11">
    <source>
        <dbReference type="EMBL" id="QGU33807.1"/>
    </source>
</evidence>
<dbReference type="InterPro" id="IPR011990">
    <property type="entry name" value="TPR-like_helical_dom_sf"/>
</dbReference>
<dbReference type="KEGG" id="ttp:E6P07_12975"/>
<sequence length="848" mass="94070">MINYSVSWSSQPTPAATKPDDPLATGLDAHLRGEPERAIADYVRALRARPQRILAAYNLGVALIDAGCGLSSIPLFARTVRQWPNSAVLRGAWIYSLVRAGRHPEAAQRLAEAESLGLAPATLARWHAWIEASTPEAYEAEAHPTPAQVGAEPPDTPLNLPTGSAVQARLQEHFARLIQLYQSGQVETLLAELEHALADQPSWAEAHHLRGLTAMAQGDFETAYRSLMRATELIPGRAEIWDHLGVAYSRLGDAEGAQRAIEQSLCLNPLRAETWNNAADIALRFDQLEAAFQYALQSLRCDPKLLIAGYSLLQAAYKRLERDRPGTEPAEDRTGPLAFAAQTLKSKANDPEGALTIASWLSDLGRFEDAVEILARAYESQEPQPPRLLAELIRNQLHVCDWRRFDERCADLIERIRTSDQAVIRPFAALAIPGLTAIDQLRIARQQAAEYAPWSARAQALPPTLPKPPGARLRIGYLSDDFQEHATAYLTAALFERHDRTQFEVFAYSTGQDDGGPMRRRLRAAIEHFVDIRDLPHDAAARRIREDGIDILVDLKGYTRNARLEILAQRPSPIQVTWLGFPGGLGSGFIDYLIADPIVVPPESVAAYDETIVYLPDVYAPVDDRRQVGARPRRAEVGLPEDAFVFACFNDPYKITPAVFERWCRLLQSVPGSVLWLYARTEAIRRNLTHEAERHGLTAERLIFAPKRPQSEHLARLPLADLMLDTLPVNAHTTASDALWMGVPLVTCQGETFAARVASSLLTACGLSELIATDLDRYQALALDLATHPARLQELRTRLSEAKTHAPFFDGERFARRLEELYRCLWARHLQGGRSARLDAHAGSGAQE</sequence>
<keyword evidence="4" id="KW-0328">Glycosyltransferase</keyword>
<name>A0A6I6EL67_THETI</name>
<evidence type="ECO:0000259" key="10">
    <source>
        <dbReference type="Pfam" id="PF13844"/>
    </source>
</evidence>
<feature type="region of interest" description="Disordered" evidence="9">
    <location>
        <begin position="1"/>
        <end position="22"/>
    </location>
</feature>
<keyword evidence="7 8" id="KW-0802">TPR repeat</keyword>
<dbReference type="AlphaFoldDB" id="A0A6I6EL67"/>
<dbReference type="OrthoDB" id="7058953at2"/>
<dbReference type="SUPFAM" id="SSF53756">
    <property type="entry name" value="UDP-Glycosyltransferase/glycogen phosphorylase"/>
    <property type="match status" value="1"/>
</dbReference>
<dbReference type="GO" id="GO:0006493">
    <property type="term" value="P:protein O-linked glycosylation"/>
    <property type="evidence" value="ECO:0007669"/>
    <property type="project" value="TreeGrafter"/>
</dbReference>
<comment type="similarity">
    <text evidence="2">Belongs to the glycosyltransferase 41 family. O-GlcNAc transferase subfamily.</text>
</comment>
<dbReference type="Pfam" id="PF13844">
    <property type="entry name" value="Glyco_transf_41"/>
    <property type="match status" value="2"/>
</dbReference>
<dbReference type="GO" id="GO:0097363">
    <property type="term" value="F:protein O-acetylglucosaminyltransferase activity"/>
    <property type="evidence" value="ECO:0007669"/>
    <property type="project" value="UniProtKB-EC"/>
</dbReference>
<dbReference type="Gene3D" id="3.40.50.2000">
    <property type="entry name" value="Glycogen Phosphorylase B"/>
    <property type="match status" value="1"/>
</dbReference>
<evidence type="ECO:0000256" key="7">
    <source>
        <dbReference type="ARBA" id="ARBA00022803"/>
    </source>
</evidence>
<evidence type="ECO:0000256" key="2">
    <source>
        <dbReference type="ARBA" id="ARBA00005386"/>
    </source>
</evidence>
<dbReference type="Gene3D" id="3.40.50.11380">
    <property type="match status" value="1"/>
</dbReference>
<feature type="domain" description="O-GlcNAc transferase C-terminal" evidence="10">
    <location>
        <begin position="467"/>
        <end position="622"/>
    </location>
</feature>
<evidence type="ECO:0000256" key="5">
    <source>
        <dbReference type="ARBA" id="ARBA00022679"/>
    </source>
</evidence>
<dbReference type="SUPFAM" id="SSF48452">
    <property type="entry name" value="TPR-like"/>
    <property type="match status" value="2"/>
</dbReference>